<reference evidence="1 2" key="1">
    <citation type="submission" date="2020-04" db="EMBL/GenBank/DDBJ databases">
        <authorList>
            <person name="De Canck E."/>
        </authorList>
    </citation>
    <scope>NUCLEOTIDE SEQUENCE [LARGE SCALE GENOMIC DNA]</scope>
    <source>
        <strain evidence="1 2">LMG 29542</strain>
    </source>
</reference>
<organism evidence="1 2">
    <name type="scientific">Paraburkholderia humisilvae</name>
    <dbReference type="NCBI Taxonomy" id="627669"/>
    <lineage>
        <taxon>Bacteria</taxon>
        <taxon>Pseudomonadati</taxon>
        <taxon>Pseudomonadota</taxon>
        <taxon>Betaproteobacteria</taxon>
        <taxon>Burkholderiales</taxon>
        <taxon>Burkholderiaceae</taxon>
        <taxon>Paraburkholderia</taxon>
    </lineage>
</organism>
<proteinExistence type="predicted"/>
<evidence type="ECO:0000313" key="2">
    <source>
        <dbReference type="Proteomes" id="UP000494363"/>
    </source>
</evidence>
<sequence>MSGQSIYNWSHTWCDSGVCGLTGGHNGGRPPALSDAMITTALEVAQTESLPLAQIGQRVQVIYGKPLPCRIETLGEALKREGFSFKRNRYGGYGARFQVNFSRTLKPFCDCAFAADKYCIYS</sequence>
<dbReference type="EMBL" id="CADIKH010000093">
    <property type="protein sequence ID" value="CAB3773969.1"/>
    <property type="molecule type" value="Genomic_DNA"/>
</dbReference>
<dbReference type="RefSeq" id="WP_175232818.1">
    <property type="nucleotide sequence ID" value="NZ_CADIKH010000093.1"/>
</dbReference>
<keyword evidence="2" id="KW-1185">Reference proteome</keyword>
<gene>
    <name evidence="1" type="ORF">LMG29542_07538</name>
</gene>
<name>A0A6J5F5A7_9BURK</name>
<evidence type="ECO:0000313" key="1">
    <source>
        <dbReference type="EMBL" id="CAB3773969.1"/>
    </source>
</evidence>
<dbReference type="AlphaFoldDB" id="A0A6J5F5A7"/>
<protein>
    <submittedName>
        <fullName evidence="1">Uncharacterized protein</fullName>
    </submittedName>
</protein>
<accession>A0A6J5F5A7</accession>
<dbReference type="Proteomes" id="UP000494363">
    <property type="component" value="Unassembled WGS sequence"/>
</dbReference>